<gene>
    <name evidence="3" type="ORF">B0293_33110</name>
    <name evidence="2" type="ORF">C791_4909</name>
</gene>
<name>M2Q034_9PSEU</name>
<evidence type="ECO:0000313" key="4">
    <source>
        <dbReference type="Proteomes" id="UP000014137"/>
    </source>
</evidence>
<organism evidence="2 4">
    <name type="scientific">Amycolatopsis azurea DSM 43854</name>
    <dbReference type="NCBI Taxonomy" id="1238180"/>
    <lineage>
        <taxon>Bacteria</taxon>
        <taxon>Bacillati</taxon>
        <taxon>Actinomycetota</taxon>
        <taxon>Actinomycetes</taxon>
        <taxon>Pseudonocardiales</taxon>
        <taxon>Pseudonocardiaceae</taxon>
        <taxon>Amycolatopsis</taxon>
    </lineage>
</organism>
<dbReference type="Proteomes" id="UP000188551">
    <property type="component" value="Unassembled WGS sequence"/>
</dbReference>
<dbReference type="RefSeq" id="WP_005160847.1">
    <property type="nucleotide sequence ID" value="NZ_ANMG01000049.1"/>
</dbReference>
<dbReference type="AlphaFoldDB" id="M2Q034"/>
<dbReference type="EMBL" id="ANMG01000049">
    <property type="protein sequence ID" value="EMD25300.1"/>
    <property type="molecule type" value="Genomic_DNA"/>
</dbReference>
<dbReference type="Proteomes" id="UP000014137">
    <property type="component" value="Unassembled WGS sequence"/>
</dbReference>
<accession>M2Q034</accession>
<comment type="caution">
    <text evidence="2">The sequence shown here is derived from an EMBL/GenBank/DDBJ whole genome shotgun (WGS) entry which is preliminary data.</text>
</comment>
<keyword evidence="5" id="KW-1185">Reference proteome</keyword>
<reference evidence="3 5" key="2">
    <citation type="submission" date="2017-02" db="EMBL/GenBank/DDBJ databases">
        <title>Amycolatopsis azurea DSM 43854 draft genome.</title>
        <authorList>
            <person name="Mayilraj S."/>
        </authorList>
    </citation>
    <scope>NUCLEOTIDE SEQUENCE [LARGE SCALE GENOMIC DNA]</scope>
    <source>
        <strain evidence="3 5">DSM 43854</strain>
    </source>
</reference>
<dbReference type="PATRIC" id="fig|1238180.3.peg.4952"/>
<evidence type="ECO:0000259" key="1">
    <source>
        <dbReference type="Pfam" id="PF18171"/>
    </source>
</evidence>
<protein>
    <recommendedName>
        <fullName evidence="1">LSDAT prokaryote domain-containing protein</fullName>
    </recommendedName>
</protein>
<dbReference type="InterPro" id="IPR041482">
    <property type="entry name" value="LSDAT_prok"/>
</dbReference>
<dbReference type="Pfam" id="PF18171">
    <property type="entry name" value="LSDAT_prok"/>
    <property type="match status" value="1"/>
</dbReference>
<feature type="domain" description="LSDAT prokaryote" evidence="1">
    <location>
        <begin position="27"/>
        <end position="215"/>
    </location>
</feature>
<evidence type="ECO:0000313" key="2">
    <source>
        <dbReference type="EMBL" id="EMD25300.1"/>
    </source>
</evidence>
<evidence type="ECO:0000313" key="3">
    <source>
        <dbReference type="EMBL" id="OOC02275.1"/>
    </source>
</evidence>
<evidence type="ECO:0000313" key="5">
    <source>
        <dbReference type="Proteomes" id="UP000188551"/>
    </source>
</evidence>
<dbReference type="OrthoDB" id="582259at2"/>
<reference evidence="2 4" key="1">
    <citation type="submission" date="2012-10" db="EMBL/GenBank/DDBJ databases">
        <title>Genome assembly of Amycolatopsis azurea DSM 43854.</title>
        <authorList>
            <person name="Khatri I."/>
            <person name="Kaur I."/>
            <person name="Subramanian S."/>
            <person name="Mayilraj S."/>
        </authorList>
    </citation>
    <scope>NUCLEOTIDE SEQUENCE [LARGE SCALE GENOMIC DNA]</scope>
    <source>
        <strain evidence="2 4">DSM 43854</strain>
    </source>
</reference>
<sequence length="228" mass="23416">MKRISVDSLAELPAVPKKAGFQHGSRVLVVVGGAAKMSAAHRETSDAALRNVVIPLVAAAGIAVVDGGTDSGVMRALGLARAAVRAEFPLVGVAAEGTLADSDPPAPGSALPEPRHTHLVSVPGTHWGDESPWLFGVAGAIAKGLPVATLVINGGEVTLGDVRHSLRRRMPIVVLSGTGRVADRIAGARTGLADPPVALVARSSLTHVVDVRRPDELRRVLRGVLGLD</sequence>
<proteinExistence type="predicted"/>
<dbReference type="EMBL" id="MUXN01000025">
    <property type="protein sequence ID" value="OOC02275.1"/>
    <property type="molecule type" value="Genomic_DNA"/>
</dbReference>